<gene>
    <name evidence="1" type="ORF">PC113_g22653</name>
    <name evidence="2" type="ORF">PC115_g22601</name>
    <name evidence="3" type="ORF">PC118_g22707</name>
    <name evidence="4" type="ORF">PC129_g22269</name>
</gene>
<organism evidence="4 5">
    <name type="scientific">Phytophthora cactorum</name>
    <dbReference type="NCBI Taxonomy" id="29920"/>
    <lineage>
        <taxon>Eukaryota</taxon>
        <taxon>Sar</taxon>
        <taxon>Stramenopiles</taxon>
        <taxon>Oomycota</taxon>
        <taxon>Peronosporomycetes</taxon>
        <taxon>Peronosporales</taxon>
        <taxon>Peronosporaceae</taxon>
        <taxon>Phytophthora</taxon>
    </lineage>
</organism>
<dbReference type="AlphaFoldDB" id="A0A8T1H3L2"/>
<dbReference type="EMBL" id="RCML01001852">
    <property type="protein sequence ID" value="KAG2960062.1"/>
    <property type="molecule type" value="Genomic_DNA"/>
</dbReference>
<dbReference type="Proteomes" id="UP000735874">
    <property type="component" value="Unassembled WGS sequence"/>
</dbReference>
<proteinExistence type="predicted"/>
<dbReference type="Proteomes" id="UP000760860">
    <property type="component" value="Unassembled WGS sequence"/>
</dbReference>
<evidence type="ECO:0000313" key="2">
    <source>
        <dbReference type="EMBL" id="KAG2880093.1"/>
    </source>
</evidence>
<protein>
    <submittedName>
        <fullName evidence="4">Uncharacterized protein</fullName>
    </submittedName>
</protein>
<dbReference type="EMBL" id="RCMV01002015">
    <property type="protein sequence ID" value="KAG3205055.1"/>
    <property type="molecule type" value="Genomic_DNA"/>
</dbReference>
<dbReference type="EMBL" id="RCMG01001782">
    <property type="protein sequence ID" value="KAG2820035.1"/>
    <property type="molecule type" value="Genomic_DNA"/>
</dbReference>
<comment type="caution">
    <text evidence="4">The sequence shown here is derived from an EMBL/GenBank/DDBJ whole genome shotgun (WGS) entry which is preliminary data.</text>
</comment>
<dbReference type="Proteomes" id="UP000774804">
    <property type="component" value="Unassembled WGS sequence"/>
</dbReference>
<dbReference type="EMBL" id="RCMI01001910">
    <property type="protein sequence ID" value="KAG2880093.1"/>
    <property type="molecule type" value="Genomic_DNA"/>
</dbReference>
<dbReference type="Proteomes" id="UP000697107">
    <property type="component" value="Unassembled WGS sequence"/>
</dbReference>
<accession>A0A8T1H3L2</accession>
<sequence length="41" mass="4764">MAPQHQNDSNKTDTKPVAIKNALNQEIKHYKFDHPELLSVY</sequence>
<evidence type="ECO:0000313" key="1">
    <source>
        <dbReference type="EMBL" id="KAG2820035.1"/>
    </source>
</evidence>
<evidence type="ECO:0000313" key="5">
    <source>
        <dbReference type="Proteomes" id="UP000760860"/>
    </source>
</evidence>
<evidence type="ECO:0000313" key="3">
    <source>
        <dbReference type="EMBL" id="KAG2960062.1"/>
    </source>
</evidence>
<name>A0A8T1H3L2_9STRA</name>
<feature type="non-terminal residue" evidence="4">
    <location>
        <position position="41"/>
    </location>
</feature>
<evidence type="ECO:0000313" key="4">
    <source>
        <dbReference type="EMBL" id="KAG3205055.1"/>
    </source>
</evidence>
<reference evidence="4" key="1">
    <citation type="submission" date="2018-05" db="EMBL/GenBank/DDBJ databases">
        <title>Effector identification in a new, highly contiguous assembly of the strawberry crown rot pathogen Phytophthora cactorum.</title>
        <authorList>
            <person name="Armitage A.D."/>
            <person name="Nellist C.F."/>
            <person name="Bates H."/>
            <person name="Vickerstaff R.J."/>
            <person name="Harrison R.J."/>
        </authorList>
    </citation>
    <scope>NUCLEOTIDE SEQUENCE</scope>
    <source>
        <strain evidence="1">15-7</strain>
        <strain evidence="2">4032</strain>
        <strain evidence="3">P415</strain>
        <strain evidence="4">P421</strain>
    </source>
</reference>
<dbReference type="VEuPathDB" id="FungiDB:PC110_g8256"/>